<dbReference type="EMBL" id="LGRX02007400">
    <property type="protein sequence ID" value="KAK3275081.1"/>
    <property type="molecule type" value="Genomic_DNA"/>
</dbReference>
<dbReference type="Proteomes" id="UP001190700">
    <property type="component" value="Unassembled WGS sequence"/>
</dbReference>
<comment type="caution">
    <text evidence="1">The sequence shown here is derived from an EMBL/GenBank/DDBJ whole genome shotgun (WGS) entry which is preliminary data.</text>
</comment>
<sequence length="125" mass="13541">MRCANGPRGAHAPPEDKSAISGETYIPSWCTSAETQVCTRWQKRYIAFLRGSAVIWHAHLHKCPDANLDSLPEPRKESWLEGLPAGKALFREDAVPGTGDKAANNKSIGKQRGVLDAAAKAFNGD</sequence>
<gene>
    <name evidence="1" type="ORF">CYMTET_16770</name>
</gene>
<name>A0AAE0GBJ2_9CHLO</name>
<evidence type="ECO:0000313" key="1">
    <source>
        <dbReference type="EMBL" id="KAK3275081.1"/>
    </source>
</evidence>
<proteinExistence type="predicted"/>
<reference evidence="1 2" key="1">
    <citation type="journal article" date="2015" name="Genome Biol. Evol.">
        <title>Comparative Genomics of a Bacterivorous Green Alga Reveals Evolutionary Causalities and Consequences of Phago-Mixotrophic Mode of Nutrition.</title>
        <authorList>
            <person name="Burns J.A."/>
            <person name="Paasch A."/>
            <person name="Narechania A."/>
            <person name="Kim E."/>
        </authorList>
    </citation>
    <scope>NUCLEOTIDE SEQUENCE [LARGE SCALE GENOMIC DNA]</scope>
    <source>
        <strain evidence="1 2">PLY_AMNH</strain>
    </source>
</reference>
<protein>
    <submittedName>
        <fullName evidence="1">Uncharacterized protein</fullName>
    </submittedName>
</protein>
<evidence type="ECO:0000313" key="2">
    <source>
        <dbReference type="Proteomes" id="UP001190700"/>
    </source>
</evidence>
<dbReference type="AlphaFoldDB" id="A0AAE0GBJ2"/>
<accession>A0AAE0GBJ2</accession>
<keyword evidence="2" id="KW-1185">Reference proteome</keyword>
<organism evidence="1 2">
    <name type="scientific">Cymbomonas tetramitiformis</name>
    <dbReference type="NCBI Taxonomy" id="36881"/>
    <lineage>
        <taxon>Eukaryota</taxon>
        <taxon>Viridiplantae</taxon>
        <taxon>Chlorophyta</taxon>
        <taxon>Pyramimonadophyceae</taxon>
        <taxon>Pyramimonadales</taxon>
        <taxon>Pyramimonadaceae</taxon>
        <taxon>Cymbomonas</taxon>
    </lineage>
</organism>